<evidence type="ECO:0000256" key="5">
    <source>
        <dbReference type="ARBA" id="ARBA00048391"/>
    </source>
</evidence>
<sequence>MSQSQLILFSNNMHYYYRSIQTWLRRKYSGNSVKDLRIVTVFNDWKKRFSLLSVPEPDVCAEYIIAHVTGQKTLNNTDMEACLTQHQMTKVNDLCKKRLTRMPLQYVLEEWDFHDLTLKMRPPVLIPRPETEELADLCAKTLREDVMSSGHGHQHKLLEIGSGSGALTIYILKRFTDLDAVALDVSPDACQLTTDNAEAVGVKDRLTVVEGDVRNKDSQAKLRSLGPFNMLVSNPPYISTEEMDILEPEISRFEDPVALHGGPDGFDLVSEILQQAPELLSPNGHLWLEVASQHPEQVKSFLSRLGPAHTLSYVRTVQDFAGKDRFCHVRKDSAVI</sequence>
<gene>
    <name evidence="9" type="primary">LOC101845932</name>
</gene>
<dbReference type="Pfam" id="PF05175">
    <property type="entry name" value="MTS"/>
    <property type="match status" value="1"/>
</dbReference>
<organism evidence="8 9">
    <name type="scientific">Aplysia californica</name>
    <name type="common">California sea hare</name>
    <dbReference type="NCBI Taxonomy" id="6500"/>
    <lineage>
        <taxon>Eukaryota</taxon>
        <taxon>Metazoa</taxon>
        <taxon>Spiralia</taxon>
        <taxon>Lophotrochozoa</taxon>
        <taxon>Mollusca</taxon>
        <taxon>Gastropoda</taxon>
        <taxon>Heterobranchia</taxon>
        <taxon>Euthyneura</taxon>
        <taxon>Tectipleura</taxon>
        <taxon>Aplysiida</taxon>
        <taxon>Aplysioidea</taxon>
        <taxon>Aplysiidae</taxon>
        <taxon>Aplysia</taxon>
    </lineage>
</organism>
<evidence type="ECO:0000259" key="7">
    <source>
        <dbReference type="Pfam" id="PF17827"/>
    </source>
</evidence>
<evidence type="ECO:0000256" key="4">
    <source>
        <dbReference type="ARBA" id="ARBA00022691"/>
    </source>
</evidence>
<dbReference type="InterPro" id="IPR040758">
    <property type="entry name" value="PrmC_N"/>
</dbReference>
<evidence type="ECO:0000256" key="2">
    <source>
        <dbReference type="ARBA" id="ARBA00022603"/>
    </source>
</evidence>
<dbReference type="GeneID" id="101845932"/>
<dbReference type="InterPro" id="IPR029063">
    <property type="entry name" value="SAM-dependent_MTases_sf"/>
</dbReference>
<dbReference type="GO" id="GO:0032259">
    <property type="term" value="P:methylation"/>
    <property type="evidence" value="ECO:0007669"/>
    <property type="project" value="UniProtKB-KW"/>
</dbReference>
<keyword evidence="3" id="KW-0808">Transferase</keyword>
<dbReference type="Gene3D" id="1.10.8.10">
    <property type="entry name" value="DNA helicase RuvA subunit, C-terminal domain"/>
    <property type="match status" value="1"/>
</dbReference>
<protein>
    <recommendedName>
        <fullName evidence="1">peptide chain release factor N(5)-glutamine methyltransferase</fullName>
        <ecNumber evidence="1">2.1.1.297</ecNumber>
    </recommendedName>
</protein>
<dbReference type="NCBIfam" id="TIGR00536">
    <property type="entry name" value="hemK_fam"/>
    <property type="match status" value="1"/>
</dbReference>
<dbReference type="InterPro" id="IPR004556">
    <property type="entry name" value="HemK-like"/>
</dbReference>
<accession>A0ABM0JS73</accession>
<evidence type="ECO:0000313" key="8">
    <source>
        <dbReference type="Proteomes" id="UP000694888"/>
    </source>
</evidence>
<dbReference type="PANTHER" id="PTHR18895:SF74">
    <property type="entry name" value="MTRF1L RELEASE FACTOR GLUTAMINE METHYLTRANSFERASE"/>
    <property type="match status" value="1"/>
</dbReference>
<dbReference type="GO" id="GO:0008168">
    <property type="term" value="F:methyltransferase activity"/>
    <property type="evidence" value="ECO:0007669"/>
    <property type="project" value="UniProtKB-KW"/>
</dbReference>
<comment type="catalytic activity">
    <reaction evidence="5">
        <text>L-glutaminyl-[peptide chain release factor] + S-adenosyl-L-methionine = N(5)-methyl-L-glutaminyl-[peptide chain release factor] + S-adenosyl-L-homocysteine + H(+)</text>
        <dbReference type="Rhea" id="RHEA:42896"/>
        <dbReference type="Rhea" id="RHEA-COMP:10271"/>
        <dbReference type="Rhea" id="RHEA-COMP:10272"/>
        <dbReference type="ChEBI" id="CHEBI:15378"/>
        <dbReference type="ChEBI" id="CHEBI:30011"/>
        <dbReference type="ChEBI" id="CHEBI:57856"/>
        <dbReference type="ChEBI" id="CHEBI:59789"/>
        <dbReference type="ChEBI" id="CHEBI:61891"/>
        <dbReference type="EC" id="2.1.1.297"/>
    </reaction>
</comment>
<keyword evidence="4" id="KW-0949">S-adenosyl-L-methionine</keyword>
<dbReference type="InterPro" id="IPR007848">
    <property type="entry name" value="Small_mtfrase_dom"/>
</dbReference>
<feature type="domain" description="Release factor glutamine methyltransferase N-terminal" evidence="7">
    <location>
        <begin position="42"/>
        <end position="108"/>
    </location>
</feature>
<dbReference type="PANTHER" id="PTHR18895">
    <property type="entry name" value="HEMK METHYLTRANSFERASE"/>
    <property type="match status" value="1"/>
</dbReference>
<dbReference type="RefSeq" id="XP_005100308.1">
    <property type="nucleotide sequence ID" value="XM_005100251.3"/>
</dbReference>
<dbReference type="InterPro" id="IPR002052">
    <property type="entry name" value="DNA_methylase_N6_adenine_CS"/>
</dbReference>
<keyword evidence="8" id="KW-1185">Reference proteome</keyword>
<dbReference type="InterPro" id="IPR050320">
    <property type="entry name" value="N5-glutamine_MTase"/>
</dbReference>
<name>A0ABM0JS73_APLCA</name>
<dbReference type="Gene3D" id="3.40.50.150">
    <property type="entry name" value="Vaccinia Virus protein VP39"/>
    <property type="match status" value="1"/>
</dbReference>
<dbReference type="PROSITE" id="PS00092">
    <property type="entry name" value="N6_MTASE"/>
    <property type="match status" value="1"/>
</dbReference>
<evidence type="ECO:0000313" key="9">
    <source>
        <dbReference type="RefSeq" id="XP_005100308.1"/>
    </source>
</evidence>
<proteinExistence type="predicted"/>
<dbReference type="SUPFAM" id="SSF53335">
    <property type="entry name" value="S-adenosyl-L-methionine-dependent methyltransferases"/>
    <property type="match status" value="1"/>
</dbReference>
<dbReference type="Pfam" id="PF17827">
    <property type="entry name" value="PrmC_N"/>
    <property type="match status" value="1"/>
</dbReference>
<keyword evidence="2 9" id="KW-0489">Methyltransferase</keyword>
<dbReference type="Proteomes" id="UP000694888">
    <property type="component" value="Unplaced"/>
</dbReference>
<evidence type="ECO:0000256" key="3">
    <source>
        <dbReference type="ARBA" id="ARBA00022679"/>
    </source>
</evidence>
<dbReference type="CDD" id="cd02440">
    <property type="entry name" value="AdoMet_MTases"/>
    <property type="match status" value="1"/>
</dbReference>
<reference evidence="9" key="1">
    <citation type="submission" date="2025-08" db="UniProtKB">
        <authorList>
            <consortium name="RefSeq"/>
        </authorList>
    </citation>
    <scope>IDENTIFICATION</scope>
</reference>
<evidence type="ECO:0000259" key="6">
    <source>
        <dbReference type="Pfam" id="PF05175"/>
    </source>
</evidence>
<dbReference type="EC" id="2.1.1.297" evidence="1"/>
<feature type="domain" description="Methyltransferase small" evidence="6">
    <location>
        <begin position="149"/>
        <end position="242"/>
    </location>
</feature>
<evidence type="ECO:0000256" key="1">
    <source>
        <dbReference type="ARBA" id="ARBA00012771"/>
    </source>
</evidence>